<protein>
    <submittedName>
        <fullName evidence="1">Uncharacterized protein</fullName>
    </submittedName>
</protein>
<accession>A0AAD5L034</accession>
<dbReference type="Proteomes" id="UP000820818">
    <property type="component" value="Linkage Group LG9"/>
</dbReference>
<dbReference type="AlphaFoldDB" id="A0AAD5L034"/>
<gene>
    <name evidence="1" type="ORF">GHT06_021292</name>
</gene>
<organism evidence="1 2">
    <name type="scientific">Daphnia sinensis</name>
    <dbReference type="NCBI Taxonomy" id="1820382"/>
    <lineage>
        <taxon>Eukaryota</taxon>
        <taxon>Metazoa</taxon>
        <taxon>Ecdysozoa</taxon>
        <taxon>Arthropoda</taxon>
        <taxon>Crustacea</taxon>
        <taxon>Branchiopoda</taxon>
        <taxon>Diplostraca</taxon>
        <taxon>Cladocera</taxon>
        <taxon>Anomopoda</taxon>
        <taxon>Daphniidae</taxon>
        <taxon>Daphnia</taxon>
        <taxon>Daphnia similis group</taxon>
    </lineage>
</organism>
<dbReference type="EMBL" id="WJBH02000009">
    <property type="protein sequence ID" value="KAI9553391.1"/>
    <property type="molecule type" value="Genomic_DNA"/>
</dbReference>
<comment type="caution">
    <text evidence="1">The sequence shown here is derived from an EMBL/GenBank/DDBJ whole genome shotgun (WGS) entry which is preliminary data.</text>
</comment>
<proteinExistence type="predicted"/>
<keyword evidence="2" id="KW-1185">Reference proteome</keyword>
<reference evidence="1 2" key="1">
    <citation type="submission" date="2022-05" db="EMBL/GenBank/DDBJ databases">
        <title>A multi-omics perspective on studying reproductive biology in Daphnia sinensis.</title>
        <authorList>
            <person name="Jia J."/>
        </authorList>
    </citation>
    <scope>NUCLEOTIDE SEQUENCE [LARGE SCALE GENOMIC DNA]</scope>
    <source>
        <strain evidence="1 2">WSL</strain>
    </source>
</reference>
<name>A0AAD5L034_9CRUS</name>
<evidence type="ECO:0000313" key="2">
    <source>
        <dbReference type="Proteomes" id="UP000820818"/>
    </source>
</evidence>
<evidence type="ECO:0000313" key="1">
    <source>
        <dbReference type="EMBL" id="KAI9553391.1"/>
    </source>
</evidence>
<sequence>MKSPFSATLRFPTAFMMNTLTLCQPNYFLLKCLSTSCFLFFVWINDDVQLLSGSHRDRPSFLTPFQQQN</sequence>